<evidence type="ECO:0000313" key="11">
    <source>
        <dbReference type="EMBL" id="BDG09129.1"/>
    </source>
</evidence>
<evidence type="ECO:0000256" key="8">
    <source>
        <dbReference type="ARBA" id="ARBA00040914"/>
    </source>
</evidence>
<comment type="subcellular location">
    <subcellularLocation>
        <location evidence="1">Cell membrane</location>
        <topology evidence="1">Multi-pass membrane protein</topology>
    </subcellularLocation>
</comment>
<evidence type="ECO:0000256" key="4">
    <source>
        <dbReference type="ARBA" id="ARBA00022692"/>
    </source>
</evidence>
<dbReference type="CDD" id="cd06173">
    <property type="entry name" value="MFS_MefA_like"/>
    <property type="match status" value="1"/>
</dbReference>
<dbReference type="PANTHER" id="PTHR23513">
    <property type="entry name" value="INTEGRAL MEMBRANE EFFLUX PROTEIN-RELATED"/>
    <property type="match status" value="1"/>
</dbReference>
<reference evidence="12" key="1">
    <citation type="journal article" date="2022" name="Int. J. Syst. Evol. Microbiol.">
        <title>Anaeromyxobacter oryzae sp. nov., Anaeromyxobacter diazotrophicus sp. nov. and Anaeromyxobacter paludicola sp. nov., isolated from paddy soils.</title>
        <authorList>
            <person name="Itoh H."/>
            <person name="Xu Z."/>
            <person name="Mise K."/>
            <person name="Masuda Y."/>
            <person name="Ushijima N."/>
            <person name="Hayakawa C."/>
            <person name="Shiratori Y."/>
            <person name="Senoo K."/>
        </authorList>
    </citation>
    <scope>NUCLEOTIDE SEQUENCE [LARGE SCALE GENOMIC DNA]</scope>
    <source>
        <strain evidence="12">Red630</strain>
    </source>
</reference>
<feature type="transmembrane region" description="Helical" evidence="9">
    <location>
        <begin position="293"/>
        <end position="326"/>
    </location>
</feature>
<dbReference type="InterPro" id="IPR020846">
    <property type="entry name" value="MFS_dom"/>
</dbReference>
<feature type="domain" description="Major facilitator superfamily (MFS) profile" evidence="10">
    <location>
        <begin position="1"/>
        <end position="404"/>
    </location>
</feature>
<feature type="transmembrane region" description="Helical" evidence="9">
    <location>
        <begin position="375"/>
        <end position="398"/>
    </location>
</feature>
<keyword evidence="5 9" id="KW-1133">Transmembrane helix</keyword>
<name>A0ABM7XB86_9BACT</name>
<dbReference type="InterPro" id="IPR036259">
    <property type="entry name" value="MFS_trans_sf"/>
</dbReference>
<dbReference type="InterPro" id="IPR011701">
    <property type="entry name" value="MFS"/>
</dbReference>
<dbReference type="Pfam" id="PF07690">
    <property type="entry name" value="MFS_1"/>
    <property type="match status" value="1"/>
</dbReference>
<protein>
    <recommendedName>
        <fullName evidence="8">Multidrug efflux pump Tap</fullName>
    </recommendedName>
</protein>
<evidence type="ECO:0000256" key="5">
    <source>
        <dbReference type="ARBA" id="ARBA00022989"/>
    </source>
</evidence>
<evidence type="ECO:0000256" key="9">
    <source>
        <dbReference type="SAM" id="Phobius"/>
    </source>
</evidence>
<feature type="transmembrane region" description="Helical" evidence="9">
    <location>
        <begin position="82"/>
        <end position="103"/>
    </location>
</feature>
<evidence type="ECO:0000256" key="3">
    <source>
        <dbReference type="ARBA" id="ARBA00022475"/>
    </source>
</evidence>
<dbReference type="EMBL" id="AP025592">
    <property type="protein sequence ID" value="BDG09129.1"/>
    <property type="molecule type" value="Genomic_DNA"/>
</dbReference>
<gene>
    <name evidence="11" type="ORF">AMPC_22420</name>
</gene>
<dbReference type="SUPFAM" id="SSF103473">
    <property type="entry name" value="MFS general substrate transporter"/>
    <property type="match status" value="1"/>
</dbReference>
<evidence type="ECO:0000256" key="1">
    <source>
        <dbReference type="ARBA" id="ARBA00004651"/>
    </source>
</evidence>
<feature type="transmembrane region" description="Helical" evidence="9">
    <location>
        <begin position="176"/>
        <end position="195"/>
    </location>
</feature>
<feature type="transmembrane region" description="Helical" evidence="9">
    <location>
        <begin position="226"/>
        <end position="251"/>
    </location>
</feature>
<organism evidence="11 12">
    <name type="scientific">Anaeromyxobacter paludicola</name>
    <dbReference type="NCBI Taxonomy" id="2918171"/>
    <lineage>
        <taxon>Bacteria</taxon>
        <taxon>Pseudomonadati</taxon>
        <taxon>Myxococcota</taxon>
        <taxon>Myxococcia</taxon>
        <taxon>Myxococcales</taxon>
        <taxon>Cystobacterineae</taxon>
        <taxon>Anaeromyxobacteraceae</taxon>
        <taxon>Anaeromyxobacter</taxon>
    </lineage>
</organism>
<accession>A0ABM7XB86</accession>
<keyword evidence="6 9" id="KW-0472">Membrane</keyword>
<evidence type="ECO:0000256" key="2">
    <source>
        <dbReference type="ARBA" id="ARBA00022448"/>
    </source>
</evidence>
<dbReference type="Gene3D" id="1.20.1250.20">
    <property type="entry name" value="MFS general substrate transporter like domains"/>
    <property type="match status" value="1"/>
</dbReference>
<feature type="transmembrane region" description="Helical" evidence="9">
    <location>
        <begin position="263"/>
        <end position="281"/>
    </location>
</feature>
<proteinExistence type="inferred from homology"/>
<evidence type="ECO:0000313" key="12">
    <source>
        <dbReference type="Proteomes" id="UP001162734"/>
    </source>
</evidence>
<evidence type="ECO:0000256" key="6">
    <source>
        <dbReference type="ARBA" id="ARBA00023136"/>
    </source>
</evidence>
<comment type="similarity">
    <text evidence="7">Belongs to the major facilitator superfamily. Drug:H(+) antiporter-3 (DHA3) (TC 2.A.1.21) family.</text>
</comment>
<dbReference type="PANTHER" id="PTHR23513:SF9">
    <property type="entry name" value="ENTEROBACTIN EXPORTER ENTS"/>
    <property type="match status" value="1"/>
</dbReference>
<evidence type="ECO:0000256" key="7">
    <source>
        <dbReference type="ARBA" id="ARBA00038075"/>
    </source>
</evidence>
<keyword evidence="12" id="KW-1185">Reference proteome</keyword>
<sequence>MPAPVAHDPYASLRFPEYRAFLASMATVFVATQVQSAVLGWQVYAITGDPLALGLVGLAEALPFLLLTLVGGWAADRFDRRALSLASLAAVGGSGAWLFALSLGAPRSALPFYGAQALAGLGRAFFRPASAALGTELVPREHYHNASSWRSSVFHVAMVLGPAAGGGLIAFGGPRVAYAVVCVLTLVGLGTLLLVSPRPRPAPAEAPGRIADELADGVRFVFDQPLLLGAMSLDLFAVLFGGAAALLPVFARDVLGVGEVGFGVLRAAPAVGSVVMSFALVRFGELRRAGRTLLWSVACFGLCWMAFAASRSYALSLALLALAGALDNVSVVLRSTLVQTFTPQEKMGRVSAVNSFFIGSSNELGAFESGLAAKLLGTVPSVLFGGAMTLVTVGAVAWRAPALRRLTRIAPP</sequence>
<keyword evidence="2" id="KW-0813">Transport</keyword>
<keyword evidence="3" id="KW-1003">Cell membrane</keyword>
<dbReference type="Proteomes" id="UP001162734">
    <property type="component" value="Chromosome"/>
</dbReference>
<feature type="transmembrane region" description="Helical" evidence="9">
    <location>
        <begin position="52"/>
        <end position="75"/>
    </location>
</feature>
<evidence type="ECO:0000259" key="10">
    <source>
        <dbReference type="PROSITE" id="PS50850"/>
    </source>
</evidence>
<keyword evidence="4 9" id="KW-0812">Transmembrane</keyword>
<dbReference type="PROSITE" id="PS50850">
    <property type="entry name" value="MFS"/>
    <property type="match status" value="1"/>
</dbReference>